<dbReference type="AlphaFoldDB" id="A0A4V1MS92"/>
<evidence type="ECO:0000313" key="2">
    <source>
        <dbReference type="Proteomes" id="UP000290849"/>
    </source>
</evidence>
<keyword evidence="2" id="KW-1185">Reference proteome</keyword>
<reference evidence="1 2" key="1">
    <citation type="journal article" date="2017" name="Int. J. Syst. Evol. Microbiol.">
        <title>Achromobacter aloeverae sp. nov., isolated from the root of Aloe vera (L.) Burm.f.</title>
        <authorList>
            <person name="Kuncharoen N."/>
            <person name="Muramatsu Y."/>
            <person name="Shibata C."/>
            <person name="Kamakura Y."/>
            <person name="Nakagawa Y."/>
            <person name="Tanasupawat S."/>
        </authorList>
    </citation>
    <scope>NUCLEOTIDE SEQUENCE [LARGE SCALE GENOMIC DNA]</scope>
    <source>
        <strain evidence="1 2">AVA-1</strain>
    </source>
</reference>
<proteinExistence type="predicted"/>
<gene>
    <name evidence="1" type="ORF">C7R54_13490</name>
</gene>
<dbReference type="RefSeq" id="WP_129150935.1">
    <property type="nucleotide sequence ID" value="NZ_JBHSDO010000014.1"/>
</dbReference>
<name>A0A4V1MS92_9BURK</name>
<dbReference type="OrthoDB" id="8629952at2"/>
<organism evidence="1 2">
    <name type="scientific">Achromobacter aloeverae</name>
    <dbReference type="NCBI Taxonomy" id="1750518"/>
    <lineage>
        <taxon>Bacteria</taxon>
        <taxon>Pseudomonadati</taxon>
        <taxon>Pseudomonadota</taxon>
        <taxon>Betaproteobacteria</taxon>
        <taxon>Burkholderiales</taxon>
        <taxon>Alcaligenaceae</taxon>
        <taxon>Achromobacter</taxon>
    </lineage>
</organism>
<accession>A0A4V1MS92</accession>
<evidence type="ECO:0000313" key="1">
    <source>
        <dbReference type="EMBL" id="RXN90502.1"/>
    </source>
</evidence>
<dbReference type="EMBL" id="PYAL01000003">
    <property type="protein sequence ID" value="RXN90502.1"/>
    <property type="molecule type" value="Genomic_DNA"/>
</dbReference>
<evidence type="ECO:0008006" key="3">
    <source>
        <dbReference type="Google" id="ProtNLM"/>
    </source>
</evidence>
<dbReference type="Proteomes" id="UP000290849">
    <property type="component" value="Unassembled WGS sequence"/>
</dbReference>
<sequence length="265" mass="30292">MITEIVDTQFADIRLPCAHDGKTIQVAVAPLCAAMRLDSELELRRIAQDEDLGSHLKPLPYAPPMASANALPMGAVALWLHRLSQQATDTEQRHRLAVLQQEGFGTLLEQWSKLLQGNTPDDNVVTLKRQFKRMQAQIDAMDVSMRQAESFIEREIIRAQLSQLCAFPVGPRNTQSPALDQFWRLVFSRLMSGAEINHARRSDRFLALNFRHLRNVLGDEEKSVQLTPELRSELKRSRYPNFLGVRVVNSRISRKSLRCWVFNLH</sequence>
<comment type="caution">
    <text evidence="1">The sequence shown here is derived from an EMBL/GenBank/DDBJ whole genome shotgun (WGS) entry which is preliminary data.</text>
</comment>
<protein>
    <recommendedName>
        <fullName evidence="3">Antirepressor protein ant N-terminal domain-containing protein</fullName>
    </recommendedName>
</protein>